<gene>
    <name evidence="2" type="ORF">PENTCL1PPCAC_3135</name>
</gene>
<feature type="transmembrane region" description="Helical" evidence="1">
    <location>
        <begin position="30"/>
        <end position="49"/>
    </location>
</feature>
<name>A0AAV5SDG9_9BILA</name>
<keyword evidence="1" id="KW-0812">Transmembrane</keyword>
<feature type="transmembrane region" description="Helical" evidence="1">
    <location>
        <begin position="125"/>
        <end position="146"/>
    </location>
</feature>
<keyword evidence="3" id="KW-1185">Reference proteome</keyword>
<evidence type="ECO:0000256" key="1">
    <source>
        <dbReference type="SAM" id="Phobius"/>
    </source>
</evidence>
<dbReference type="EMBL" id="BTSX01000001">
    <property type="protein sequence ID" value="GMS80960.1"/>
    <property type="molecule type" value="Genomic_DNA"/>
</dbReference>
<feature type="non-terminal residue" evidence="2">
    <location>
        <position position="1"/>
    </location>
</feature>
<feature type="transmembrane region" description="Helical" evidence="1">
    <location>
        <begin position="93"/>
        <end position="113"/>
    </location>
</feature>
<dbReference type="AlphaFoldDB" id="A0AAV5SDG9"/>
<keyword evidence="1" id="KW-1133">Transmembrane helix</keyword>
<protein>
    <recommendedName>
        <fullName evidence="4">G protein-coupled receptor</fullName>
    </recommendedName>
</protein>
<feature type="transmembrane region" description="Helical" evidence="1">
    <location>
        <begin position="158"/>
        <end position="180"/>
    </location>
</feature>
<keyword evidence="1" id="KW-0472">Membrane</keyword>
<sequence length="249" mass="28580">EDHFVLSSMESGPYQGCVDYFIENELDHRIWHEVGNGFLCVALIVYISVNPTLLNTYKFNLVSLLLVTLMYAFGFVGFFSVPYANCYHEHTTYLTLTSKLMTVSYTFKQYFILHSLIRTPLILKYSTIGLIISLLFPTFLFIIPAADIIFDYEIFSDIMISNGLICVCGFTNLGVSIWLTLTGQTNESSFPVIIIVYEILHAFPDAIKIVSIIHDFRLFMSVENYDDIAFFITAVFTFFVLFKEKRKLA</sequence>
<feature type="transmembrane region" description="Helical" evidence="1">
    <location>
        <begin position="225"/>
        <end position="242"/>
    </location>
</feature>
<feature type="transmembrane region" description="Helical" evidence="1">
    <location>
        <begin position="192"/>
        <end position="213"/>
    </location>
</feature>
<accession>A0AAV5SDG9</accession>
<evidence type="ECO:0000313" key="2">
    <source>
        <dbReference type="EMBL" id="GMS80960.1"/>
    </source>
</evidence>
<organism evidence="2 3">
    <name type="scientific">Pristionchus entomophagus</name>
    <dbReference type="NCBI Taxonomy" id="358040"/>
    <lineage>
        <taxon>Eukaryota</taxon>
        <taxon>Metazoa</taxon>
        <taxon>Ecdysozoa</taxon>
        <taxon>Nematoda</taxon>
        <taxon>Chromadorea</taxon>
        <taxon>Rhabditida</taxon>
        <taxon>Rhabditina</taxon>
        <taxon>Diplogasteromorpha</taxon>
        <taxon>Diplogasteroidea</taxon>
        <taxon>Neodiplogasteridae</taxon>
        <taxon>Pristionchus</taxon>
    </lineage>
</organism>
<evidence type="ECO:0000313" key="3">
    <source>
        <dbReference type="Proteomes" id="UP001432027"/>
    </source>
</evidence>
<evidence type="ECO:0008006" key="4">
    <source>
        <dbReference type="Google" id="ProtNLM"/>
    </source>
</evidence>
<comment type="caution">
    <text evidence="2">The sequence shown here is derived from an EMBL/GenBank/DDBJ whole genome shotgun (WGS) entry which is preliminary data.</text>
</comment>
<dbReference type="Proteomes" id="UP001432027">
    <property type="component" value="Unassembled WGS sequence"/>
</dbReference>
<reference evidence="2" key="1">
    <citation type="submission" date="2023-10" db="EMBL/GenBank/DDBJ databases">
        <title>Genome assembly of Pristionchus species.</title>
        <authorList>
            <person name="Yoshida K."/>
            <person name="Sommer R.J."/>
        </authorList>
    </citation>
    <scope>NUCLEOTIDE SEQUENCE</scope>
    <source>
        <strain evidence="2">RS0144</strain>
    </source>
</reference>
<proteinExistence type="predicted"/>
<feature type="non-terminal residue" evidence="2">
    <location>
        <position position="249"/>
    </location>
</feature>
<feature type="transmembrane region" description="Helical" evidence="1">
    <location>
        <begin position="61"/>
        <end position="81"/>
    </location>
</feature>